<sequence length="555" mass="63652">MIVRRLLPVSRIYQECIQTSCYSENRVREKDNDDYEALFKSPVTSINTVTSQRSTVQLESKKEAKISKFGKQYNLPQEAITGLRSALLSCDRPPRQLQNEADQLDNKLEQRRFPASPEKLKEVRDQVKKKLRKGKEKEEDWNILNDDSLSEKSKEREEYHIRNEVDKILKKSSFNWRPLELKSKEAAASYSLARLAPNYAEISRCLSEFSRIPDFTPRTVLDYGSGSGAALWAILSKWPQRKDQKSVDQITLVEISDAMARFSMDTFRKNAENSDVSDEKPNPFVHENIFFRRNLLPSPQSTYDLVIAHRVLCEIGSTEARLKLIESLWQRTDRFLLLVESASMGGFAGILEARDFLLSSGIKIDHDQLQALLEEKRLFSEEVSRVLRNRDLSDYERFVILKDLLPPEIKLPTQLPTASVFAPCPHDLGCPLSEKSVCSFSTRYQAIRADGRRSDREKGGSEITNFSFVILEKTPHRPNNHAERILRNRKLGQHITCDVCTAFRGIQRMTLSKGKHGGLYKQTRSCNDGDVFPLRQKTVATESPFDLWKTAVSDK</sequence>
<evidence type="ECO:0008006" key="10">
    <source>
        <dbReference type="Google" id="ProtNLM"/>
    </source>
</evidence>
<dbReference type="Proteomes" id="UP000835052">
    <property type="component" value="Unassembled WGS sequence"/>
</dbReference>
<comment type="function">
    <text evidence="7">Mitochondrial ribosome (mitoribosome) assembly factor. Binds at the interface of the head and body domains of the mitochondrial small ribosomal subunit (mt-SSU), occluding the mRNA channel and preventing compaction of the head domain towards the body. Probable inactive methyltransferase: retains the characteristic folding and ability to bind S-adenosyl-L-methionine, but it probably lost its methyltransferase activity.</text>
</comment>
<evidence type="ECO:0000256" key="5">
    <source>
        <dbReference type="ARBA" id="ARBA00023014"/>
    </source>
</evidence>
<dbReference type="Pfam" id="PF09243">
    <property type="entry name" value="Rsm22"/>
    <property type="match status" value="2"/>
</dbReference>
<keyword evidence="6" id="KW-0496">Mitochondrion</keyword>
<reference evidence="8" key="1">
    <citation type="submission" date="2020-10" db="EMBL/GenBank/DDBJ databases">
        <authorList>
            <person name="Kikuchi T."/>
        </authorList>
    </citation>
    <scope>NUCLEOTIDE SEQUENCE</scope>
    <source>
        <strain evidence="8">NKZ352</strain>
    </source>
</reference>
<proteinExistence type="predicted"/>
<dbReference type="EMBL" id="CAJGYM010000001">
    <property type="protein sequence ID" value="CAD6184357.1"/>
    <property type="molecule type" value="Genomic_DNA"/>
</dbReference>
<organism evidence="8 9">
    <name type="scientific">Caenorhabditis auriculariae</name>
    <dbReference type="NCBI Taxonomy" id="2777116"/>
    <lineage>
        <taxon>Eukaryota</taxon>
        <taxon>Metazoa</taxon>
        <taxon>Ecdysozoa</taxon>
        <taxon>Nematoda</taxon>
        <taxon>Chromadorea</taxon>
        <taxon>Rhabditida</taxon>
        <taxon>Rhabditina</taxon>
        <taxon>Rhabditomorpha</taxon>
        <taxon>Rhabditoidea</taxon>
        <taxon>Rhabditidae</taxon>
        <taxon>Peloderinae</taxon>
        <taxon>Caenorhabditis</taxon>
    </lineage>
</organism>
<evidence type="ECO:0000256" key="3">
    <source>
        <dbReference type="ARBA" id="ARBA00022946"/>
    </source>
</evidence>
<protein>
    <recommendedName>
        <fullName evidence="10">Methyltransferase domain-containing protein</fullName>
    </recommendedName>
</protein>
<dbReference type="PANTHER" id="PTHR13184">
    <property type="entry name" value="37S RIBOSOMAL PROTEIN S22"/>
    <property type="match status" value="1"/>
</dbReference>
<evidence type="ECO:0000256" key="6">
    <source>
        <dbReference type="ARBA" id="ARBA00023128"/>
    </source>
</evidence>
<evidence type="ECO:0000256" key="7">
    <source>
        <dbReference type="ARBA" id="ARBA00045681"/>
    </source>
</evidence>
<gene>
    <name evidence="8" type="ORF">CAUJ_LOCUS276</name>
</gene>
<evidence type="ECO:0000313" key="8">
    <source>
        <dbReference type="EMBL" id="CAD6184357.1"/>
    </source>
</evidence>
<dbReference type="InterPro" id="IPR029063">
    <property type="entry name" value="SAM-dependent_MTases_sf"/>
</dbReference>
<dbReference type="Gene3D" id="3.40.50.150">
    <property type="entry name" value="Vaccinia Virus protein VP39"/>
    <property type="match status" value="1"/>
</dbReference>
<evidence type="ECO:0000256" key="2">
    <source>
        <dbReference type="ARBA" id="ARBA00022723"/>
    </source>
</evidence>
<evidence type="ECO:0000256" key="1">
    <source>
        <dbReference type="ARBA" id="ARBA00004173"/>
    </source>
</evidence>
<dbReference type="OrthoDB" id="421327at2759"/>
<keyword evidence="5" id="KW-0411">Iron-sulfur</keyword>
<dbReference type="InterPro" id="IPR052571">
    <property type="entry name" value="Mt_RNA_Methyltransferase"/>
</dbReference>
<dbReference type="GO" id="GO:0051536">
    <property type="term" value="F:iron-sulfur cluster binding"/>
    <property type="evidence" value="ECO:0007669"/>
    <property type="project" value="UniProtKB-KW"/>
</dbReference>
<evidence type="ECO:0000256" key="4">
    <source>
        <dbReference type="ARBA" id="ARBA00023004"/>
    </source>
</evidence>
<dbReference type="GO" id="GO:0008168">
    <property type="term" value="F:methyltransferase activity"/>
    <property type="evidence" value="ECO:0007669"/>
    <property type="project" value="InterPro"/>
</dbReference>
<comment type="caution">
    <text evidence="8">The sequence shown here is derived from an EMBL/GenBank/DDBJ whole genome shotgun (WGS) entry which is preliminary data.</text>
</comment>
<dbReference type="InterPro" id="IPR015324">
    <property type="entry name" value="Ribosomal_Rsm22-like"/>
</dbReference>
<dbReference type="SUPFAM" id="SSF53335">
    <property type="entry name" value="S-adenosyl-L-methionine-dependent methyltransferases"/>
    <property type="match status" value="1"/>
</dbReference>
<name>A0A8S1GM54_9PELO</name>
<keyword evidence="9" id="KW-1185">Reference proteome</keyword>
<evidence type="ECO:0000313" key="9">
    <source>
        <dbReference type="Proteomes" id="UP000835052"/>
    </source>
</evidence>
<dbReference type="GO" id="GO:0003735">
    <property type="term" value="F:structural constituent of ribosome"/>
    <property type="evidence" value="ECO:0007669"/>
    <property type="project" value="TreeGrafter"/>
</dbReference>
<dbReference type="PANTHER" id="PTHR13184:SF5">
    <property type="entry name" value="METHYLTRANSFERASE-LIKE PROTEIN 17, MITOCHONDRIAL"/>
    <property type="match status" value="1"/>
</dbReference>
<keyword evidence="3" id="KW-0809">Transit peptide</keyword>
<accession>A0A8S1GM54</accession>
<dbReference type="GO" id="GO:0006412">
    <property type="term" value="P:translation"/>
    <property type="evidence" value="ECO:0007669"/>
    <property type="project" value="InterPro"/>
</dbReference>
<keyword evidence="2" id="KW-0479">Metal-binding</keyword>
<dbReference type="AlphaFoldDB" id="A0A8S1GM54"/>
<keyword evidence="4" id="KW-0408">Iron</keyword>
<dbReference type="GO" id="GO:0005763">
    <property type="term" value="C:mitochondrial small ribosomal subunit"/>
    <property type="evidence" value="ECO:0007669"/>
    <property type="project" value="TreeGrafter"/>
</dbReference>
<comment type="subcellular location">
    <subcellularLocation>
        <location evidence="1">Mitochondrion</location>
    </subcellularLocation>
</comment>
<dbReference type="GO" id="GO:0046872">
    <property type="term" value="F:metal ion binding"/>
    <property type="evidence" value="ECO:0007669"/>
    <property type="project" value="UniProtKB-KW"/>
</dbReference>